<proteinExistence type="predicted"/>
<feature type="region of interest" description="Disordered" evidence="8">
    <location>
        <begin position="646"/>
        <end position="701"/>
    </location>
</feature>
<dbReference type="SUPFAM" id="SSF53822">
    <property type="entry name" value="Periplasmic binding protein-like I"/>
    <property type="match status" value="1"/>
</dbReference>
<name>A0A418YI69_9GAMM</name>
<evidence type="ECO:0000256" key="5">
    <source>
        <dbReference type="ARBA" id="ARBA00023139"/>
    </source>
</evidence>
<sequence>MDLKLLKSLSVTRASLCLTTVLLITACSGTQKSPTAAGITPPPVMAPLTATSDYYLEQANKSSGSYNIDWQLLAARSFLAGGHSQQALAVLQQLDKQNLSPQQMSEKQLIRAQSFVMEGDNETALTQLKQVSPSDLDSAAWASYLTLKGNAQLAENQASEAMFSFIQLNNYLLEPEAIQANNNQIWQLLNRHTEKQLQTMLAQSQDDNFRAWFELGLIQKLYRGQGSQLEQEIAFWKNQYPQHAASLYFPGSSQGIAGPAFKPQNVAVFLPLSGKYAAQGQAIRDGILKAYTAEGGSAQVNFLDTQTNSIAGLYQQATANGADFIVGPLLKSNIEELTRLNNTLPMLALNRVEDAGYNASQFYFALSPEGEAEQTAQKVFDDGRQHALVIAPRGRYGERMANAFSEEWLGLTGHKAEVHYFTDRQQMQKMIPDILRTNASQQRINQLRQQVSYNAKAEVRSRRDVQGIYIIAAPIELSIIKPFIDVTVSPFAEQMGIYTGSRSASTNMSKEQKLDLNLVYHSDLPIIIEPDNPYLSEAKTLWPSRSAGELRFYAIGIDAWHLIPQLAEMQADSSVKLKGVSGQLGLNSDNYVDSYLAWGQYVDGETKLITPAYLTQPEQSNALTPVSEETPINANAEFGFEETQLDTAPDNSFDNSYQEPATPQADSLELEVEPNEPQNTLSFEEEDLTETLESHSTDTPL</sequence>
<dbReference type="Pfam" id="PF04348">
    <property type="entry name" value="LppC"/>
    <property type="match status" value="1"/>
</dbReference>
<keyword evidence="5" id="KW-0564">Palmitate</keyword>
<dbReference type="GO" id="GO:0009252">
    <property type="term" value="P:peptidoglycan biosynthetic process"/>
    <property type="evidence" value="ECO:0007669"/>
    <property type="project" value="UniProtKB-KW"/>
</dbReference>
<protein>
    <recommendedName>
        <fullName evidence="11">Penicillin-binding protein activator</fullName>
    </recommendedName>
</protein>
<dbReference type="Gene3D" id="1.25.40.650">
    <property type="match status" value="1"/>
</dbReference>
<evidence type="ECO:0000256" key="8">
    <source>
        <dbReference type="SAM" id="MobiDB-lite"/>
    </source>
</evidence>
<dbReference type="PROSITE" id="PS51257">
    <property type="entry name" value="PROKAR_LIPOPROTEIN"/>
    <property type="match status" value="1"/>
</dbReference>
<keyword evidence="7" id="KW-0449">Lipoprotein</keyword>
<dbReference type="OrthoDB" id="6708821at2"/>
<evidence type="ECO:0000256" key="6">
    <source>
        <dbReference type="ARBA" id="ARBA00023237"/>
    </source>
</evidence>
<dbReference type="EMBL" id="QZCH01000003">
    <property type="protein sequence ID" value="RJG50026.1"/>
    <property type="molecule type" value="Genomic_DNA"/>
</dbReference>
<keyword evidence="4" id="KW-0472">Membrane</keyword>
<keyword evidence="6" id="KW-0998">Cell outer membrane</keyword>
<feature type="compositionally biased region" description="Polar residues" evidence="8">
    <location>
        <begin position="646"/>
        <end position="665"/>
    </location>
</feature>
<keyword evidence="1" id="KW-0732">Signal</keyword>
<evidence type="ECO:0008006" key="11">
    <source>
        <dbReference type="Google" id="ProtNLM"/>
    </source>
</evidence>
<dbReference type="GO" id="GO:0030234">
    <property type="term" value="F:enzyme regulator activity"/>
    <property type="evidence" value="ECO:0007669"/>
    <property type="project" value="TreeGrafter"/>
</dbReference>
<dbReference type="GO" id="GO:0031241">
    <property type="term" value="C:periplasmic side of cell outer membrane"/>
    <property type="evidence" value="ECO:0007669"/>
    <property type="project" value="TreeGrafter"/>
</dbReference>
<evidence type="ECO:0000313" key="10">
    <source>
        <dbReference type="Proteomes" id="UP000283255"/>
    </source>
</evidence>
<accession>A0A418YI69</accession>
<evidence type="ECO:0000256" key="7">
    <source>
        <dbReference type="ARBA" id="ARBA00023288"/>
    </source>
</evidence>
<evidence type="ECO:0000256" key="2">
    <source>
        <dbReference type="ARBA" id="ARBA00022960"/>
    </source>
</evidence>
<dbReference type="RefSeq" id="WP_119909672.1">
    <property type="nucleotide sequence ID" value="NZ_QZCH01000003.1"/>
</dbReference>
<gene>
    <name evidence="9" type="ORF">D1Z90_05115</name>
</gene>
<keyword evidence="3" id="KW-0573">Peptidoglycan synthesis</keyword>
<dbReference type="GO" id="GO:0008360">
    <property type="term" value="P:regulation of cell shape"/>
    <property type="evidence" value="ECO:0007669"/>
    <property type="project" value="UniProtKB-KW"/>
</dbReference>
<dbReference type="PANTHER" id="PTHR38038">
    <property type="entry name" value="PENICILLIN-BINDING PROTEIN ACTIVATOR LPOA"/>
    <property type="match status" value="1"/>
</dbReference>
<evidence type="ECO:0000256" key="3">
    <source>
        <dbReference type="ARBA" id="ARBA00022984"/>
    </source>
</evidence>
<evidence type="ECO:0000256" key="4">
    <source>
        <dbReference type="ARBA" id="ARBA00023136"/>
    </source>
</evidence>
<dbReference type="InterPro" id="IPR028082">
    <property type="entry name" value="Peripla_BP_I"/>
</dbReference>
<dbReference type="PANTHER" id="PTHR38038:SF1">
    <property type="entry name" value="PENICILLIN-BINDING PROTEIN ACTIVATOR LPOA"/>
    <property type="match status" value="1"/>
</dbReference>
<keyword evidence="2" id="KW-0133">Cell shape</keyword>
<dbReference type="Gene3D" id="3.40.50.2300">
    <property type="match status" value="2"/>
</dbReference>
<comment type="caution">
    <text evidence="9">The sequence shown here is derived from an EMBL/GenBank/DDBJ whole genome shotgun (WGS) entry which is preliminary data.</text>
</comment>
<dbReference type="AlphaFoldDB" id="A0A418YI69"/>
<evidence type="ECO:0000313" key="9">
    <source>
        <dbReference type="EMBL" id="RJG50026.1"/>
    </source>
</evidence>
<reference evidence="9 10" key="2">
    <citation type="submission" date="2019-01" db="EMBL/GenBank/DDBJ databases">
        <title>Motilimonas pumilus sp. nov., isolated from the gut of sea cucumber (Apostichopus japonicus).</title>
        <authorList>
            <person name="Wang F.-Q."/>
            <person name="Ren L.-H."/>
            <person name="Lin Y.-W."/>
            <person name="Sun G.-H."/>
            <person name="Du Z.-J."/>
            <person name="Zhao J.-X."/>
            <person name="Liu X.-J."/>
            <person name="Liu L.-J."/>
        </authorList>
    </citation>
    <scope>NUCLEOTIDE SEQUENCE [LARGE SCALE GENOMIC DNA]</scope>
    <source>
        <strain evidence="9 10">PLHSC7-2</strain>
    </source>
</reference>
<feature type="compositionally biased region" description="Basic and acidic residues" evidence="8">
    <location>
        <begin position="692"/>
        <end position="701"/>
    </location>
</feature>
<evidence type="ECO:0000256" key="1">
    <source>
        <dbReference type="ARBA" id="ARBA00022729"/>
    </source>
</evidence>
<keyword evidence="10" id="KW-1185">Reference proteome</keyword>
<organism evidence="9 10">
    <name type="scientific">Motilimonas pumila</name>
    <dbReference type="NCBI Taxonomy" id="2303987"/>
    <lineage>
        <taxon>Bacteria</taxon>
        <taxon>Pseudomonadati</taxon>
        <taxon>Pseudomonadota</taxon>
        <taxon>Gammaproteobacteria</taxon>
        <taxon>Alteromonadales</taxon>
        <taxon>Alteromonadales genera incertae sedis</taxon>
        <taxon>Motilimonas</taxon>
    </lineage>
</organism>
<dbReference type="CDD" id="cd06339">
    <property type="entry name" value="PBP1_YraM_LppC_lipoprotein-like"/>
    <property type="match status" value="1"/>
</dbReference>
<dbReference type="InterPro" id="IPR011990">
    <property type="entry name" value="TPR-like_helical_dom_sf"/>
</dbReference>
<dbReference type="InterPro" id="IPR007443">
    <property type="entry name" value="LpoA"/>
</dbReference>
<dbReference type="Proteomes" id="UP000283255">
    <property type="component" value="Unassembled WGS sequence"/>
</dbReference>
<reference evidence="9 10" key="1">
    <citation type="submission" date="2018-09" db="EMBL/GenBank/DDBJ databases">
        <authorList>
            <person name="Wang F."/>
        </authorList>
    </citation>
    <scope>NUCLEOTIDE SEQUENCE [LARGE SCALE GENOMIC DNA]</scope>
    <source>
        <strain evidence="9 10">PLHSC7-2</strain>
    </source>
</reference>
<dbReference type="Gene3D" id="1.25.40.10">
    <property type="entry name" value="Tetratricopeptide repeat domain"/>
    <property type="match status" value="1"/>
</dbReference>